<name>A0A363NT85_9SPHI</name>
<organism evidence="1 2">
    <name type="scientific">Sphingobacterium athyrii</name>
    <dbReference type="NCBI Taxonomy" id="2152717"/>
    <lineage>
        <taxon>Bacteria</taxon>
        <taxon>Pseudomonadati</taxon>
        <taxon>Bacteroidota</taxon>
        <taxon>Sphingobacteriia</taxon>
        <taxon>Sphingobacteriales</taxon>
        <taxon>Sphingobacteriaceae</taxon>
        <taxon>Sphingobacterium</taxon>
    </lineage>
</organism>
<sequence length="68" mass="7625">MYRAINGLIDYGFDYMKLHSKETHSPESNATITVFTLQKGFQHIVRPSKAALNSIVKTAVVELAKKSE</sequence>
<dbReference type="EMBL" id="QCXX01000003">
    <property type="protein sequence ID" value="PUV23984.1"/>
    <property type="molecule type" value="Genomic_DNA"/>
</dbReference>
<gene>
    <name evidence="1" type="ORF">DCO56_11445</name>
</gene>
<evidence type="ECO:0000313" key="1">
    <source>
        <dbReference type="EMBL" id="PUV23984.1"/>
    </source>
</evidence>
<proteinExistence type="predicted"/>
<protein>
    <submittedName>
        <fullName evidence="1">Uncharacterized protein</fullName>
    </submittedName>
</protein>
<accession>A0A363NT85</accession>
<evidence type="ECO:0000313" key="2">
    <source>
        <dbReference type="Proteomes" id="UP000250831"/>
    </source>
</evidence>
<dbReference type="Proteomes" id="UP000250831">
    <property type="component" value="Unassembled WGS sequence"/>
</dbReference>
<comment type="caution">
    <text evidence="1">The sequence shown here is derived from an EMBL/GenBank/DDBJ whole genome shotgun (WGS) entry which is preliminary data.</text>
</comment>
<keyword evidence="2" id="KW-1185">Reference proteome</keyword>
<reference evidence="1 2" key="1">
    <citation type="submission" date="2018-04" db="EMBL/GenBank/DDBJ databases">
        <title>Sphingobacterium sp. M46 Genome.</title>
        <authorList>
            <person name="Cheng J."/>
            <person name="Li Y."/>
        </authorList>
    </citation>
    <scope>NUCLEOTIDE SEQUENCE [LARGE SCALE GENOMIC DNA]</scope>
    <source>
        <strain evidence="1 2">M46</strain>
    </source>
</reference>
<dbReference type="AlphaFoldDB" id="A0A363NT85"/>